<dbReference type="GO" id="GO:0005634">
    <property type="term" value="C:nucleus"/>
    <property type="evidence" value="ECO:0007669"/>
    <property type="project" value="TreeGrafter"/>
</dbReference>
<dbReference type="SMART" id="SM00220">
    <property type="entry name" value="S_TKc"/>
    <property type="match status" value="1"/>
</dbReference>
<feature type="compositionally biased region" description="Gly residues" evidence="1">
    <location>
        <begin position="663"/>
        <end position="673"/>
    </location>
</feature>
<evidence type="ECO:0000259" key="2">
    <source>
        <dbReference type="PROSITE" id="PS50011"/>
    </source>
</evidence>
<dbReference type="Gene3D" id="3.30.200.20">
    <property type="entry name" value="Phosphorylase Kinase, domain 1"/>
    <property type="match status" value="1"/>
</dbReference>
<feature type="region of interest" description="Disordered" evidence="1">
    <location>
        <begin position="36"/>
        <end position="109"/>
    </location>
</feature>
<feature type="domain" description="Protein kinase" evidence="2">
    <location>
        <begin position="374"/>
        <end position="626"/>
    </location>
</feature>
<sequence length="673" mass="72717">MPVCCQCGETKTRSQFSRSQLRKAEGRRCLLCVEESSTKPRKTTSLPKAIRMAPGDEVADGSGAEAAASTGLGSGSAEAATAARPRKGRKRRRRRGRRGGRRNRNRRRKEAILAAAQAELATPLSNQTEPLVESSLARATQLGDVTLVKMLEAVLSSLRSVQDSVPDIGAPPVLDTTEPIAVAIDVGEEVAVELSTGGRESGSGHTSDEVHTVLELLQTPTRGSIARPGKFNTTLPDSDSFASEEYDEDDGDVAGELSLGGSTTGPAAESKSPVSSAAALPSEDVDLFDRLESGVPDSAQLFSPAGSDSGDDLSASSTGCDEHSFDGEHGSDDEGDADSEFDAGSEDEYDAGSEASWEDTFPFEENIFALNHRFVFVENIATTKDIVVYRALDRETKKLVAIKIVDGLEGEKEPKEVRISAIVSGHPCVAHMIEWYPIPSTQCYAIVSDWVEGVEREEIKPRHACLYIRDTLAALVHVQDKGILYRDVKPSNMLLRRDGKGAIMIDFDCATFYDGGRNHLSQLGTEGYMAPEMMAIAELRNEGVPDEDIDGYGLEVDAYSVGILLGEVLFRKEDEGETSKEDFLRYISLLPHSQQQLPQYDLLLKLLENDPDKRIDPREALQHPFFKDLPPIGFGSLEFFDSSEGEESDDDSAGDDDSHDGVSGSGSGGDGDE</sequence>
<dbReference type="eggNOG" id="KOG0032">
    <property type="taxonomic scope" value="Eukaryota"/>
</dbReference>
<dbReference type="AlphaFoldDB" id="A0A0L0D917"/>
<feature type="compositionally biased region" description="Acidic residues" evidence="1">
    <location>
        <begin position="333"/>
        <end position="351"/>
    </location>
</feature>
<feature type="region of interest" description="Disordered" evidence="1">
    <location>
        <begin position="219"/>
        <end position="279"/>
    </location>
</feature>
<dbReference type="GO" id="GO:0044773">
    <property type="term" value="P:mitotic DNA damage checkpoint signaling"/>
    <property type="evidence" value="ECO:0007669"/>
    <property type="project" value="TreeGrafter"/>
</dbReference>
<dbReference type="Gene3D" id="1.10.510.10">
    <property type="entry name" value="Transferase(Phosphotransferase) domain 1"/>
    <property type="match status" value="1"/>
</dbReference>
<feature type="compositionally biased region" description="Basic and acidic residues" evidence="1">
    <location>
        <begin position="320"/>
        <end position="332"/>
    </location>
</feature>
<dbReference type="InterPro" id="IPR008271">
    <property type="entry name" value="Ser/Thr_kinase_AS"/>
</dbReference>
<dbReference type="EMBL" id="GL349448">
    <property type="protein sequence ID" value="KNC47788.1"/>
    <property type="molecule type" value="Genomic_DNA"/>
</dbReference>
<feature type="compositionally biased region" description="Basic residues" evidence="1">
    <location>
        <begin position="84"/>
        <end position="109"/>
    </location>
</feature>
<keyword evidence="3" id="KW-0723">Serine/threonine-protein kinase</keyword>
<feature type="compositionally biased region" description="Acidic residues" evidence="1">
    <location>
        <begin position="242"/>
        <end position="253"/>
    </location>
</feature>
<reference evidence="3 4" key="1">
    <citation type="submission" date="2010-05" db="EMBL/GenBank/DDBJ databases">
        <title>The Genome Sequence of Thecamonas trahens ATCC 50062.</title>
        <authorList>
            <consortium name="The Broad Institute Genome Sequencing Platform"/>
            <person name="Russ C."/>
            <person name="Cuomo C."/>
            <person name="Shea T."/>
            <person name="Young S.K."/>
            <person name="Zeng Q."/>
            <person name="Koehrsen M."/>
            <person name="Haas B."/>
            <person name="Borodovsky M."/>
            <person name="Guigo R."/>
            <person name="Alvarado L."/>
            <person name="Berlin A."/>
            <person name="Bochicchio J."/>
            <person name="Borenstein D."/>
            <person name="Chapman S."/>
            <person name="Chen Z."/>
            <person name="Freedman E."/>
            <person name="Gellesch M."/>
            <person name="Goldberg J."/>
            <person name="Griggs A."/>
            <person name="Gujja S."/>
            <person name="Heilman E."/>
            <person name="Heiman D."/>
            <person name="Hepburn T."/>
            <person name="Howarth C."/>
            <person name="Jen D."/>
            <person name="Larson L."/>
            <person name="Mehta T."/>
            <person name="Park D."/>
            <person name="Pearson M."/>
            <person name="Roberts A."/>
            <person name="Saif S."/>
            <person name="Shenoy N."/>
            <person name="Sisk P."/>
            <person name="Stolte C."/>
            <person name="Sykes S."/>
            <person name="Thomson T."/>
            <person name="Walk T."/>
            <person name="White J."/>
            <person name="Yandava C."/>
            <person name="Burger G."/>
            <person name="Gray M.W."/>
            <person name="Holland P.W.H."/>
            <person name="King N."/>
            <person name="Lang F.B.F."/>
            <person name="Roger A.J."/>
            <person name="Ruiz-Trillo I."/>
            <person name="Lander E."/>
            <person name="Nusbaum C."/>
        </authorList>
    </citation>
    <scope>NUCLEOTIDE SEQUENCE [LARGE SCALE GENOMIC DNA]</scope>
    <source>
        <strain evidence="3 4">ATCC 50062</strain>
    </source>
</reference>
<keyword evidence="4" id="KW-1185">Reference proteome</keyword>
<dbReference type="PROSITE" id="PS00108">
    <property type="entry name" value="PROTEIN_KINASE_ST"/>
    <property type="match status" value="1"/>
</dbReference>
<feature type="region of interest" description="Disordered" evidence="1">
    <location>
        <begin position="296"/>
        <end position="355"/>
    </location>
</feature>
<proteinExistence type="predicted"/>
<dbReference type="InterPro" id="IPR000719">
    <property type="entry name" value="Prot_kinase_dom"/>
</dbReference>
<dbReference type="InterPro" id="IPR011009">
    <property type="entry name" value="Kinase-like_dom_sf"/>
</dbReference>
<dbReference type="PROSITE" id="PS50011">
    <property type="entry name" value="PROTEIN_KINASE_DOM"/>
    <property type="match status" value="1"/>
</dbReference>
<feature type="compositionally biased region" description="Low complexity" evidence="1">
    <location>
        <begin position="303"/>
        <end position="317"/>
    </location>
</feature>
<feature type="compositionally biased region" description="Acidic residues" evidence="1">
    <location>
        <begin position="641"/>
        <end position="658"/>
    </location>
</feature>
<dbReference type="PANTHER" id="PTHR44167:SF30">
    <property type="entry name" value="PHOSPHORYLASE KINASE"/>
    <property type="match status" value="1"/>
</dbReference>
<name>A0A0L0D917_THETB</name>
<keyword evidence="3" id="KW-0808">Transferase</keyword>
<dbReference type="GO" id="GO:0004674">
    <property type="term" value="F:protein serine/threonine kinase activity"/>
    <property type="evidence" value="ECO:0007669"/>
    <property type="project" value="UniProtKB-KW"/>
</dbReference>
<dbReference type="Proteomes" id="UP000054408">
    <property type="component" value="Unassembled WGS sequence"/>
</dbReference>
<feature type="compositionally biased region" description="Low complexity" evidence="1">
    <location>
        <begin position="61"/>
        <end position="83"/>
    </location>
</feature>
<dbReference type="PANTHER" id="PTHR44167">
    <property type="entry name" value="OVARIAN-SPECIFIC SERINE/THREONINE-PROTEIN KINASE LOK-RELATED"/>
    <property type="match status" value="1"/>
</dbReference>
<dbReference type="SUPFAM" id="SSF56112">
    <property type="entry name" value="Protein kinase-like (PK-like)"/>
    <property type="match status" value="1"/>
</dbReference>
<dbReference type="RefSeq" id="XP_013759266.1">
    <property type="nucleotide sequence ID" value="XM_013903812.1"/>
</dbReference>
<dbReference type="GO" id="GO:0005524">
    <property type="term" value="F:ATP binding"/>
    <property type="evidence" value="ECO:0007669"/>
    <property type="project" value="InterPro"/>
</dbReference>
<accession>A0A0L0D917</accession>
<feature type="compositionally biased region" description="Polar residues" evidence="1">
    <location>
        <begin position="231"/>
        <end position="241"/>
    </location>
</feature>
<dbReference type="OrthoDB" id="4062651at2759"/>
<gene>
    <name evidence="3" type="ORF">AMSG_04015</name>
</gene>
<evidence type="ECO:0000313" key="3">
    <source>
        <dbReference type="EMBL" id="KNC47788.1"/>
    </source>
</evidence>
<dbReference type="GeneID" id="25563581"/>
<feature type="region of interest" description="Disordered" evidence="1">
    <location>
        <begin position="626"/>
        <end position="673"/>
    </location>
</feature>
<dbReference type="STRING" id="461836.A0A0L0D917"/>
<evidence type="ECO:0000313" key="4">
    <source>
        <dbReference type="Proteomes" id="UP000054408"/>
    </source>
</evidence>
<evidence type="ECO:0000256" key="1">
    <source>
        <dbReference type="SAM" id="MobiDB-lite"/>
    </source>
</evidence>
<organism evidence="3 4">
    <name type="scientific">Thecamonas trahens ATCC 50062</name>
    <dbReference type="NCBI Taxonomy" id="461836"/>
    <lineage>
        <taxon>Eukaryota</taxon>
        <taxon>Apusozoa</taxon>
        <taxon>Apusomonadida</taxon>
        <taxon>Apusomonadidae</taxon>
        <taxon>Thecamonas</taxon>
    </lineage>
</organism>
<protein>
    <submittedName>
        <fullName evidence="3">Serine/threonine protein kinase</fullName>
    </submittedName>
</protein>
<keyword evidence="3" id="KW-0418">Kinase</keyword>
<dbReference type="Pfam" id="PF00069">
    <property type="entry name" value="Pkinase"/>
    <property type="match status" value="1"/>
</dbReference>